<proteinExistence type="predicted"/>
<comment type="cofactor">
    <cofactor evidence="1">
        <name>Zn(2+)</name>
        <dbReference type="ChEBI" id="CHEBI:29105"/>
    </cofactor>
</comment>
<dbReference type="GO" id="GO:0051287">
    <property type="term" value="F:NAD binding"/>
    <property type="evidence" value="ECO:0007669"/>
    <property type="project" value="InterPro"/>
</dbReference>
<protein>
    <submittedName>
        <fullName evidence="5">Histidinol dehydrogenase</fullName>
    </submittedName>
</protein>
<dbReference type="PANTHER" id="PTHR21256">
    <property type="entry name" value="HISTIDINOL DEHYDROGENASE HDH"/>
    <property type="match status" value="1"/>
</dbReference>
<reference evidence="5" key="1">
    <citation type="submission" date="2013-08" db="EMBL/GenBank/DDBJ databases">
        <authorList>
            <person name="Mendez C."/>
            <person name="Richter M."/>
            <person name="Ferrer M."/>
            <person name="Sanchez J."/>
        </authorList>
    </citation>
    <scope>NUCLEOTIDE SEQUENCE</scope>
</reference>
<dbReference type="PROSITE" id="PS00611">
    <property type="entry name" value="HISOL_DEHYDROGENASE"/>
    <property type="match status" value="1"/>
</dbReference>
<dbReference type="AlphaFoldDB" id="T1B1B2"/>
<evidence type="ECO:0000256" key="4">
    <source>
        <dbReference type="ARBA" id="ARBA00023002"/>
    </source>
</evidence>
<name>T1B1B2_9ZZZZ</name>
<dbReference type="Pfam" id="PF00815">
    <property type="entry name" value="Histidinol_dh"/>
    <property type="match status" value="1"/>
</dbReference>
<evidence type="ECO:0000313" key="5">
    <source>
        <dbReference type="EMBL" id="EQD48125.1"/>
    </source>
</evidence>
<keyword evidence="2" id="KW-0479">Metal-binding</keyword>
<dbReference type="GO" id="GO:0000105">
    <property type="term" value="P:L-histidine biosynthetic process"/>
    <property type="evidence" value="ECO:0007669"/>
    <property type="project" value="TreeGrafter"/>
</dbReference>
<organism evidence="5">
    <name type="scientific">mine drainage metagenome</name>
    <dbReference type="NCBI Taxonomy" id="410659"/>
    <lineage>
        <taxon>unclassified sequences</taxon>
        <taxon>metagenomes</taxon>
        <taxon>ecological metagenomes</taxon>
    </lineage>
</organism>
<evidence type="ECO:0000256" key="3">
    <source>
        <dbReference type="ARBA" id="ARBA00022833"/>
    </source>
</evidence>
<dbReference type="PANTHER" id="PTHR21256:SF2">
    <property type="entry name" value="HISTIDINE BIOSYNTHESIS TRIFUNCTIONAL PROTEIN"/>
    <property type="match status" value="1"/>
</dbReference>
<feature type="non-terminal residue" evidence="5">
    <location>
        <position position="1"/>
    </location>
</feature>
<dbReference type="InterPro" id="IPR016161">
    <property type="entry name" value="Ald_DH/histidinol_DH"/>
</dbReference>
<comment type="caution">
    <text evidence="5">The sequence shown here is derived from an EMBL/GenBank/DDBJ whole genome shotgun (WGS) entry which is preliminary data.</text>
</comment>
<dbReference type="InterPro" id="IPR012131">
    <property type="entry name" value="Hstdl_DH"/>
</dbReference>
<gene>
    <name evidence="5" type="ORF">B1A_14177</name>
</gene>
<sequence length="175" mass="17621">SDGVRARLEVQPLRRVGIYAPAGRAPLLSSVLMIAAAARAAGVGEIALASPPGPGGDVSPYILLAADVAGVDEIYRIGGAQAIAAFAYGSDEIPAVDKIAGPGNRYVAAAKREVYGAVDVDLVAGPSEVLVVADFTAEPEIVAADLLAQAEHDPDAEVALLALTDGVVGAVRAEL</sequence>
<dbReference type="PRINTS" id="PR00083">
    <property type="entry name" value="HOLDHDRGNASE"/>
</dbReference>
<feature type="non-terminal residue" evidence="5">
    <location>
        <position position="175"/>
    </location>
</feature>
<dbReference type="GO" id="GO:0046872">
    <property type="term" value="F:metal ion binding"/>
    <property type="evidence" value="ECO:0007669"/>
    <property type="project" value="UniProtKB-KW"/>
</dbReference>
<dbReference type="EMBL" id="AUZX01010404">
    <property type="protein sequence ID" value="EQD48125.1"/>
    <property type="molecule type" value="Genomic_DNA"/>
</dbReference>
<dbReference type="GO" id="GO:0005737">
    <property type="term" value="C:cytoplasm"/>
    <property type="evidence" value="ECO:0007669"/>
    <property type="project" value="TreeGrafter"/>
</dbReference>
<reference evidence="5" key="2">
    <citation type="journal article" date="2014" name="ISME J.">
        <title>Microbial stratification in low pH oxic and suboxic macroscopic growths along an acid mine drainage.</title>
        <authorList>
            <person name="Mendez-Garcia C."/>
            <person name="Mesa V."/>
            <person name="Sprenger R.R."/>
            <person name="Richter M."/>
            <person name="Diez M.S."/>
            <person name="Solano J."/>
            <person name="Bargiela R."/>
            <person name="Golyshina O.V."/>
            <person name="Manteca A."/>
            <person name="Ramos J.L."/>
            <person name="Gallego J.R."/>
            <person name="Llorente I."/>
            <person name="Martins Dos Santos V.A."/>
            <person name="Jensen O.N."/>
            <person name="Pelaez A.I."/>
            <person name="Sanchez J."/>
            <person name="Ferrer M."/>
        </authorList>
    </citation>
    <scope>NUCLEOTIDE SEQUENCE</scope>
</reference>
<evidence type="ECO:0000256" key="2">
    <source>
        <dbReference type="ARBA" id="ARBA00022723"/>
    </source>
</evidence>
<accession>T1B1B2</accession>
<keyword evidence="3" id="KW-0862">Zinc</keyword>
<dbReference type="GO" id="GO:0004399">
    <property type="term" value="F:histidinol dehydrogenase activity"/>
    <property type="evidence" value="ECO:0007669"/>
    <property type="project" value="TreeGrafter"/>
</dbReference>
<dbReference type="InterPro" id="IPR001692">
    <property type="entry name" value="Histidinol_DH_CS"/>
</dbReference>
<dbReference type="Gene3D" id="3.40.50.1980">
    <property type="entry name" value="Nitrogenase molybdenum iron protein domain"/>
    <property type="match status" value="1"/>
</dbReference>
<evidence type="ECO:0000256" key="1">
    <source>
        <dbReference type="ARBA" id="ARBA00001947"/>
    </source>
</evidence>
<dbReference type="SUPFAM" id="SSF53720">
    <property type="entry name" value="ALDH-like"/>
    <property type="match status" value="1"/>
</dbReference>
<keyword evidence="4" id="KW-0560">Oxidoreductase</keyword>